<dbReference type="EMBL" id="CH408050">
    <property type="protein sequence ID" value="EDV12711.1"/>
    <property type="molecule type" value="Genomic_DNA"/>
</dbReference>
<accession>B3LQ58</accession>
<dbReference type="HOGENOM" id="CLU_3320278_0_0_1"/>
<sequence length="39" mass="4498">MHLRSRWWLALLYCKDPVSRSATTPKVETRASCLLSCAF</sequence>
<proteinExistence type="predicted"/>
<dbReference type="Proteomes" id="UP000008335">
    <property type="component" value="Unassembled WGS sequence"/>
</dbReference>
<evidence type="ECO:0000313" key="1">
    <source>
        <dbReference type="EMBL" id="EDV12711.1"/>
    </source>
</evidence>
<evidence type="ECO:0000313" key="2">
    <source>
        <dbReference type="Proteomes" id="UP000008335"/>
    </source>
</evidence>
<dbReference type="OrthoDB" id="10293971at2759"/>
<organism evidence="1 2">
    <name type="scientific">Saccharomyces cerevisiae (strain RM11-1a)</name>
    <name type="common">Baker's yeast</name>
    <dbReference type="NCBI Taxonomy" id="285006"/>
    <lineage>
        <taxon>Eukaryota</taxon>
        <taxon>Fungi</taxon>
        <taxon>Dikarya</taxon>
        <taxon>Ascomycota</taxon>
        <taxon>Saccharomycotina</taxon>
        <taxon>Saccharomycetes</taxon>
        <taxon>Saccharomycetales</taxon>
        <taxon>Saccharomycetaceae</taxon>
        <taxon>Saccharomyces</taxon>
    </lineage>
</organism>
<reference evidence="1" key="1">
    <citation type="submission" date="2005-03" db="EMBL/GenBank/DDBJ databases">
        <authorList>
            <person name="Giovannoni S.J."/>
            <person name="Cho J.-C."/>
            <person name="Ferriera S."/>
            <person name="Johnson J."/>
            <person name="Kravitz S."/>
            <person name="Halpern A."/>
            <person name="Remington K."/>
            <person name="Beeson K."/>
            <person name="Tran B."/>
            <person name="Rogers Y.-H."/>
            <person name="Friedman R."/>
            <person name="Venter J.C."/>
        </authorList>
    </citation>
    <scope>NUCLEOTIDE SEQUENCE</scope>
    <source>
        <strain evidence="1">RM11-1a</strain>
    </source>
</reference>
<name>B3LQ58_YEAS1</name>
<dbReference type="AlphaFoldDB" id="B3LQ58"/>
<reference evidence="1" key="2">
    <citation type="submission" date="2005-07" db="EMBL/GenBank/DDBJ databases">
        <title>Annotation of the Saccharomyces cerevisiae RM11-1a Genome.</title>
        <authorList>
            <consortium name="The Broad Institute Genome Sequencing Platform"/>
            <person name="Birren B."/>
            <person name="Lander E."/>
            <person name="Galagan J."/>
            <person name="Nusbaum C."/>
            <person name="Devon K."/>
            <person name="Cuomo C."/>
            <person name="Jaffe D."/>
            <person name="Butler J."/>
            <person name="Alvarez P."/>
            <person name="Gnerre S."/>
            <person name="Grabherr M."/>
            <person name="Kleber M."/>
            <person name="Mauceli E."/>
            <person name="Brockman W."/>
            <person name="MacCallum I.A."/>
            <person name="Rounsley S."/>
            <person name="Young S."/>
            <person name="LaButti K."/>
            <person name="Pushparaj V."/>
            <person name="DeCaprio D."/>
            <person name="Crawford M."/>
            <person name="Koehrsen M."/>
            <person name="Engels R."/>
            <person name="Montgomery P."/>
            <person name="Pearson M."/>
            <person name="Howarth C."/>
            <person name="Larson L."/>
            <person name="Luoma S."/>
            <person name="White J."/>
            <person name="O'Leary S."/>
            <person name="Kodira C."/>
            <person name="Zeng Q."/>
            <person name="Yandava C."/>
            <person name="Alvarado L."/>
            <person name="Pratt S."/>
            <person name="Kruglyak L."/>
        </authorList>
    </citation>
    <scope>NUCLEOTIDE SEQUENCE</scope>
    <source>
        <strain evidence="1">RM11-1a</strain>
    </source>
</reference>
<protein>
    <submittedName>
        <fullName evidence="1">Uncharacterized protein</fullName>
    </submittedName>
</protein>
<gene>
    <name evidence="1" type="ORF">SCRG_03617</name>
</gene>
<keyword evidence="2" id="KW-1185">Reference proteome</keyword>